<proteinExistence type="inferred from homology"/>
<dbReference type="SUPFAM" id="SSF52540">
    <property type="entry name" value="P-loop containing nucleoside triphosphate hydrolases"/>
    <property type="match status" value="2"/>
</dbReference>
<dbReference type="RefSeq" id="WP_091509077.1">
    <property type="nucleotide sequence ID" value="NZ_FOLE01000002.1"/>
</dbReference>
<dbReference type="EC" id="2.5.1.75" evidence="10"/>
<feature type="site" description="Interaction with substrate tRNA" evidence="10">
    <location>
        <position position="123"/>
    </location>
</feature>
<comment type="catalytic activity">
    <reaction evidence="9 10 11">
        <text>adenosine(37) in tRNA + dimethylallyl diphosphate = N(6)-dimethylallyladenosine(37) in tRNA + diphosphate</text>
        <dbReference type="Rhea" id="RHEA:26482"/>
        <dbReference type="Rhea" id="RHEA-COMP:10162"/>
        <dbReference type="Rhea" id="RHEA-COMP:10375"/>
        <dbReference type="ChEBI" id="CHEBI:33019"/>
        <dbReference type="ChEBI" id="CHEBI:57623"/>
        <dbReference type="ChEBI" id="CHEBI:74411"/>
        <dbReference type="ChEBI" id="CHEBI:74415"/>
        <dbReference type="EC" id="2.5.1.75"/>
    </reaction>
</comment>
<keyword evidence="7 10" id="KW-0067">ATP-binding</keyword>
<dbReference type="PANTHER" id="PTHR11088">
    <property type="entry name" value="TRNA DIMETHYLALLYLTRANSFERASE"/>
    <property type="match status" value="1"/>
</dbReference>
<evidence type="ECO:0000256" key="12">
    <source>
        <dbReference type="RuleBase" id="RU003784"/>
    </source>
</evidence>
<name>A0A1I1FZ90_9BACT</name>
<evidence type="ECO:0000313" key="14">
    <source>
        <dbReference type="EMBL" id="SFC04919.1"/>
    </source>
</evidence>
<evidence type="ECO:0000256" key="8">
    <source>
        <dbReference type="ARBA" id="ARBA00022842"/>
    </source>
</evidence>
<evidence type="ECO:0000256" key="10">
    <source>
        <dbReference type="HAMAP-Rule" id="MF_00185"/>
    </source>
</evidence>
<comment type="similarity">
    <text evidence="3 10 13">Belongs to the IPP transferase family.</text>
</comment>
<dbReference type="Gene3D" id="1.10.20.140">
    <property type="match status" value="1"/>
</dbReference>
<reference evidence="14 15" key="1">
    <citation type="submission" date="2016-10" db="EMBL/GenBank/DDBJ databases">
        <authorList>
            <person name="de Groot N.N."/>
        </authorList>
    </citation>
    <scope>NUCLEOTIDE SEQUENCE [LARGE SCALE GENOMIC DNA]</scope>
    <source>
        <strain evidence="14 15">DSM 6793</strain>
    </source>
</reference>
<dbReference type="STRING" id="927664.SAMN05421780_102393"/>
<comment type="function">
    <text evidence="2 10 12">Catalyzes the transfer of a dimethylallyl group onto the adenine at position 37 in tRNAs that read codons beginning with uridine, leading to the formation of N6-(dimethylallyl)adenosine (i(6)A).</text>
</comment>
<evidence type="ECO:0000256" key="5">
    <source>
        <dbReference type="ARBA" id="ARBA00022694"/>
    </source>
</evidence>
<dbReference type="GO" id="GO:0052381">
    <property type="term" value="F:tRNA dimethylallyltransferase activity"/>
    <property type="evidence" value="ECO:0007669"/>
    <property type="project" value="UniProtKB-UniRule"/>
</dbReference>
<dbReference type="EMBL" id="FOLE01000002">
    <property type="protein sequence ID" value="SFC04919.1"/>
    <property type="molecule type" value="Genomic_DNA"/>
</dbReference>
<dbReference type="OrthoDB" id="9776390at2"/>
<dbReference type="PANTHER" id="PTHR11088:SF60">
    <property type="entry name" value="TRNA DIMETHYLALLYLTRANSFERASE"/>
    <property type="match status" value="1"/>
</dbReference>
<dbReference type="Pfam" id="PF01715">
    <property type="entry name" value="IPPT"/>
    <property type="match status" value="1"/>
</dbReference>
<evidence type="ECO:0000313" key="15">
    <source>
        <dbReference type="Proteomes" id="UP000199514"/>
    </source>
</evidence>
<evidence type="ECO:0000256" key="2">
    <source>
        <dbReference type="ARBA" id="ARBA00003213"/>
    </source>
</evidence>
<dbReference type="GO" id="GO:0006400">
    <property type="term" value="P:tRNA modification"/>
    <property type="evidence" value="ECO:0007669"/>
    <property type="project" value="TreeGrafter"/>
</dbReference>
<feature type="binding site" evidence="10">
    <location>
        <begin position="11"/>
        <end position="16"/>
    </location>
    <ligand>
        <name>substrate</name>
    </ligand>
</feature>
<keyword evidence="15" id="KW-1185">Reference proteome</keyword>
<keyword evidence="4 10" id="KW-0808">Transferase</keyword>
<dbReference type="GO" id="GO:0005524">
    <property type="term" value="F:ATP binding"/>
    <property type="evidence" value="ECO:0007669"/>
    <property type="project" value="UniProtKB-UniRule"/>
</dbReference>
<evidence type="ECO:0000256" key="1">
    <source>
        <dbReference type="ARBA" id="ARBA00001946"/>
    </source>
</evidence>
<evidence type="ECO:0000256" key="11">
    <source>
        <dbReference type="RuleBase" id="RU003783"/>
    </source>
</evidence>
<evidence type="ECO:0000256" key="4">
    <source>
        <dbReference type="ARBA" id="ARBA00022679"/>
    </source>
</evidence>
<dbReference type="HAMAP" id="MF_00185">
    <property type="entry name" value="IPP_trans"/>
    <property type="match status" value="1"/>
</dbReference>
<accession>A0A1I1FZ90</accession>
<evidence type="ECO:0000256" key="3">
    <source>
        <dbReference type="ARBA" id="ARBA00005842"/>
    </source>
</evidence>
<comment type="cofactor">
    <cofactor evidence="1 10">
        <name>Mg(2+)</name>
        <dbReference type="ChEBI" id="CHEBI:18420"/>
    </cofactor>
</comment>
<comment type="subunit">
    <text evidence="10">Monomer.</text>
</comment>
<dbReference type="InterPro" id="IPR027417">
    <property type="entry name" value="P-loop_NTPase"/>
</dbReference>
<keyword evidence="6 10" id="KW-0547">Nucleotide-binding</keyword>
<dbReference type="AlphaFoldDB" id="A0A1I1FZ90"/>
<protein>
    <recommendedName>
        <fullName evidence="10">tRNA dimethylallyltransferase</fullName>
        <ecNumber evidence="10">2.5.1.75</ecNumber>
    </recommendedName>
    <alternativeName>
        <fullName evidence="10">Dimethylallyl diphosphate:tRNA dimethylallyltransferase</fullName>
        <shortName evidence="10">DMAPP:tRNA dimethylallyltransferase</shortName>
        <shortName evidence="10">DMATase</shortName>
    </alternativeName>
    <alternativeName>
        <fullName evidence="10">Isopentenyl-diphosphate:tRNA isopentenyltransferase</fullName>
        <shortName evidence="10">IPP transferase</shortName>
        <shortName evidence="10">IPPT</shortName>
        <shortName evidence="10">IPTase</shortName>
    </alternativeName>
</protein>
<dbReference type="Gene3D" id="3.40.50.300">
    <property type="entry name" value="P-loop containing nucleotide triphosphate hydrolases"/>
    <property type="match status" value="1"/>
</dbReference>
<keyword evidence="5 10" id="KW-0819">tRNA processing</keyword>
<dbReference type="NCBIfam" id="TIGR00174">
    <property type="entry name" value="miaA"/>
    <property type="match status" value="1"/>
</dbReference>
<comment type="caution">
    <text evidence="10">Lacks conserved residue(s) required for the propagation of feature annotation.</text>
</comment>
<evidence type="ECO:0000256" key="13">
    <source>
        <dbReference type="RuleBase" id="RU003785"/>
    </source>
</evidence>
<keyword evidence="8 10" id="KW-0460">Magnesium</keyword>
<sequence length="305" mass="35030">MKTLIAVVGATASGKTALSIELAKHFGAEVLSADGRQFYEEMCIGTARPTPQEMGTVPHHFVASRSIHAPLYSVGDFEREALVCLDKIFRTQDVAVLVGGSGLYVKALCEGMDDMPNVPLSLREQLTEQFQKQGLEPLLVQLQTLDPVYFEQVDKANHQRVIRALEMCMATGQPYSSFRKKAQAERPFRVLKLAIDLPREQLYDRINRRVLQMVADGLEAEARALLPFRELNCLQTVGYSEWFEHWDGLYSREQAIERIQQNTRRYAKKQLTWFGRDEQVRWFSAQALEQQQHLQWLEQELNKKD</sequence>
<evidence type="ECO:0000256" key="6">
    <source>
        <dbReference type="ARBA" id="ARBA00022741"/>
    </source>
</evidence>
<feature type="binding site" evidence="10">
    <location>
        <begin position="9"/>
        <end position="16"/>
    </location>
    <ligand>
        <name>ATP</name>
        <dbReference type="ChEBI" id="CHEBI:30616"/>
    </ligand>
</feature>
<feature type="site" description="Interaction with substrate tRNA" evidence="10">
    <location>
        <position position="101"/>
    </location>
</feature>
<feature type="region of interest" description="Interaction with substrate tRNA" evidence="10">
    <location>
        <begin position="159"/>
        <end position="163"/>
    </location>
</feature>
<dbReference type="InterPro" id="IPR018022">
    <property type="entry name" value="IPT"/>
</dbReference>
<organism evidence="14 15">
    <name type="scientific">Flexibacter flexilis DSM 6793</name>
    <dbReference type="NCBI Taxonomy" id="927664"/>
    <lineage>
        <taxon>Bacteria</taxon>
        <taxon>Pseudomonadati</taxon>
        <taxon>Bacteroidota</taxon>
        <taxon>Cytophagia</taxon>
        <taxon>Cytophagales</taxon>
        <taxon>Flexibacteraceae</taxon>
        <taxon>Flexibacter</taxon>
    </lineage>
</organism>
<gene>
    <name evidence="10" type="primary">miaA</name>
    <name evidence="14" type="ORF">SAMN05421780_102393</name>
</gene>
<dbReference type="Proteomes" id="UP000199514">
    <property type="component" value="Unassembled WGS sequence"/>
</dbReference>
<evidence type="ECO:0000256" key="9">
    <source>
        <dbReference type="ARBA" id="ARBA00049563"/>
    </source>
</evidence>
<dbReference type="InterPro" id="IPR039657">
    <property type="entry name" value="Dimethylallyltransferase"/>
</dbReference>
<evidence type="ECO:0000256" key="7">
    <source>
        <dbReference type="ARBA" id="ARBA00022840"/>
    </source>
</evidence>